<dbReference type="Pfam" id="PF11799">
    <property type="entry name" value="IMS_C"/>
    <property type="match status" value="1"/>
</dbReference>
<dbReference type="SUPFAM" id="SSF56672">
    <property type="entry name" value="DNA/RNA polymerases"/>
    <property type="match status" value="1"/>
</dbReference>
<dbReference type="PANTHER" id="PTHR11076">
    <property type="entry name" value="DNA REPAIR POLYMERASE UMUC / TRANSFERASE FAMILY MEMBER"/>
    <property type="match status" value="1"/>
</dbReference>
<dbReference type="InterPro" id="IPR043502">
    <property type="entry name" value="DNA/RNA_pol_sf"/>
</dbReference>
<dbReference type="GO" id="GO:0006281">
    <property type="term" value="P:DNA repair"/>
    <property type="evidence" value="ECO:0007669"/>
    <property type="project" value="UniProtKB-KW"/>
</dbReference>
<dbReference type="InterPro" id="IPR017961">
    <property type="entry name" value="DNA_pol_Y-fam_little_finger"/>
</dbReference>
<dbReference type="Pfam" id="PF13438">
    <property type="entry name" value="DUF4113"/>
    <property type="match status" value="1"/>
</dbReference>
<dbReference type="InterPro" id="IPR025188">
    <property type="entry name" value="DUF4113"/>
</dbReference>
<evidence type="ECO:0000256" key="4">
    <source>
        <dbReference type="ARBA" id="ARBA00023204"/>
    </source>
</evidence>
<gene>
    <name evidence="7" type="ORF">HUK68_22400</name>
</gene>
<dbReference type="InterPro" id="IPR050116">
    <property type="entry name" value="DNA_polymerase-Y"/>
</dbReference>
<dbReference type="Pfam" id="PF00817">
    <property type="entry name" value="IMS"/>
    <property type="match status" value="1"/>
</dbReference>
<dbReference type="Gene3D" id="3.30.70.270">
    <property type="match status" value="1"/>
</dbReference>
<organism evidence="7 8">
    <name type="scientific">Comamonas antarctica</name>
    <dbReference type="NCBI Taxonomy" id="2743470"/>
    <lineage>
        <taxon>Bacteria</taxon>
        <taxon>Pseudomonadati</taxon>
        <taxon>Pseudomonadota</taxon>
        <taxon>Betaproteobacteria</taxon>
        <taxon>Burkholderiales</taxon>
        <taxon>Comamonadaceae</taxon>
        <taxon>Comamonas</taxon>
    </lineage>
</organism>
<dbReference type="InterPro" id="IPR043128">
    <property type="entry name" value="Rev_trsase/Diguanyl_cyclase"/>
</dbReference>
<evidence type="ECO:0000256" key="5">
    <source>
        <dbReference type="ARBA" id="ARBA00023236"/>
    </source>
</evidence>
<dbReference type="CDD" id="cd01700">
    <property type="entry name" value="PolY_Pol_V_umuC"/>
    <property type="match status" value="1"/>
</dbReference>
<name>A0A6N1X8L8_9BURK</name>
<keyword evidence="8" id="KW-1185">Reference proteome</keyword>
<accession>A0A6N1X8L8</accession>
<sequence length="434" mass="47456">MFALIDGNNFYVSCERAFRPSLRGLPVVVLSNNDGCAIARSDEAKALGVKMGQPHFEIRHLEQSAGLVCLSANFELYGDISDRMMTLAAGLGPLQEIYSIDESYVGDLEGMRDLTQRAWAIRSRIYRWTSIPTCVGLAPTKTLAKLCNHVAKDAERKPGSYPKEFAQVCNWAEMSAAAQQDVLHRTLASEVWGIGRRIAAQLSEQGILTAWDVAHMPATKARREWSVVLERTVLELQGLSCISLEQAPPPKKQIASTRSFGQAITDLPPLIEAVSEFATRAAEKLRAGGQRAGALQVFAHTSPFRPGPRFYRTATIHLEPPSCDTKVLVGAAVAGVRSIYAPGYQLAKAGVMLLDLAAKGVEQQALDFAAPGSVRDQSPLMEVMDRINGRWGKATVHVASTGNAEKAVSDWRMKQERRTPRYTTVLDEVPIARA</sequence>
<dbReference type="GO" id="GO:0009432">
    <property type="term" value="P:SOS response"/>
    <property type="evidence" value="ECO:0007669"/>
    <property type="project" value="UniProtKB-KW"/>
</dbReference>
<keyword evidence="3" id="KW-0741">SOS mutagenesis</keyword>
<dbReference type="Gene3D" id="1.10.150.20">
    <property type="entry name" value="5' to 3' exonuclease, C-terminal subdomain"/>
    <property type="match status" value="1"/>
</dbReference>
<dbReference type="KEGG" id="aant:HUK68_22400"/>
<feature type="domain" description="UmuC" evidence="6">
    <location>
        <begin position="2"/>
        <end position="195"/>
    </location>
</feature>
<evidence type="ECO:0000259" key="6">
    <source>
        <dbReference type="PROSITE" id="PS50173"/>
    </source>
</evidence>
<comment type="similarity">
    <text evidence="1">Belongs to the DNA polymerase type-Y family.</text>
</comment>
<geneLocation type="plasmid" evidence="7 8">
    <name>unnamed2</name>
</geneLocation>
<dbReference type="Proteomes" id="UP000509579">
    <property type="component" value="Plasmid unnamed2"/>
</dbReference>
<evidence type="ECO:0000256" key="2">
    <source>
        <dbReference type="ARBA" id="ARBA00022763"/>
    </source>
</evidence>
<dbReference type="EMBL" id="CP054842">
    <property type="protein sequence ID" value="QKV55707.1"/>
    <property type="molecule type" value="Genomic_DNA"/>
</dbReference>
<dbReference type="GO" id="GO:0005829">
    <property type="term" value="C:cytosol"/>
    <property type="evidence" value="ECO:0007669"/>
    <property type="project" value="TreeGrafter"/>
</dbReference>
<evidence type="ECO:0000256" key="3">
    <source>
        <dbReference type="ARBA" id="ARBA00023199"/>
    </source>
</evidence>
<dbReference type="PROSITE" id="PS50173">
    <property type="entry name" value="UMUC"/>
    <property type="match status" value="1"/>
</dbReference>
<dbReference type="GO" id="GO:0042276">
    <property type="term" value="P:error-prone translesion synthesis"/>
    <property type="evidence" value="ECO:0007669"/>
    <property type="project" value="TreeGrafter"/>
</dbReference>
<keyword evidence="7" id="KW-0614">Plasmid</keyword>
<evidence type="ECO:0000313" key="7">
    <source>
        <dbReference type="EMBL" id="QKV55707.1"/>
    </source>
</evidence>
<dbReference type="InterPro" id="IPR001126">
    <property type="entry name" value="UmuC"/>
</dbReference>
<dbReference type="RefSeq" id="WP_175506493.1">
    <property type="nucleotide sequence ID" value="NZ_CP054842.1"/>
</dbReference>
<keyword evidence="2" id="KW-0227">DNA damage</keyword>
<keyword evidence="4" id="KW-0234">DNA repair</keyword>
<reference evidence="7 8" key="1">
    <citation type="submission" date="2020-06" db="EMBL/GenBank/DDBJ databases">
        <title>Acidovorax antarctica sp. nov., isolated from Corinth ice sheet soil, Antarctic Fields Peninsula.</title>
        <authorList>
            <person name="Xu Q."/>
            <person name="Peng F."/>
        </authorList>
    </citation>
    <scope>NUCLEOTIDE SEQUENCE [LARGE SCALE GENOMIC DNA]</scope>
    <source>
        <strain evidence="7 8">16-35-5</strain>
        <plasmid evidence="7 8">unnamed2</plasmid>
    </source>
</reference>
<evidence type="ECO:0000313" key="8">
    <source>
        <dbReference type="Proteomes" id="UP000509579"/>
    </source>
</evidence>
<dbReference type="GO" id="GO:0003684">
    <property type="term" value="F:damaged DNA binding"/>
    <property type="evidence" value="ECO:0007669"/>
    <property type="project" value="InterPro"/>
</dbReference>
<keyword evidence="5" id="KW-0742">SOS response</keyword>
<dbReference type="GO" id="GO:0003887">
    <property type="term" value="F:DNA-directed DNA polymerase activity"/>
    <property type="evidence" value="ECO:0007669"/>
    <property type="project" value="TreeGrafter"/>
</dbReference>
<dbReference type="PANTHER" id="PTHR11076:SF34">
    <property type="entry name" value="PROTEIN UMUC"/>
    <property type="match status" value="1"/>
</dbReference>
<protein>
    <submittedName>
        <fullName evidence="7">Y-family DNA polymerase</fullName>
    </submittedName>
</protein>
<evidence type="ECO:0000256" key="1">
    <source>
        <dbReference type="ARBA" id="ARBA00010945"/>
    </source>
</evidence>
<dbReference type="Gene3D" id="3.40.1170.60">
    <property type="match status" value="1"/>
</dbReference>
<proteinExistence type="inferred from homology"/>
<dbReference type="AlphaFoldDB" id="A0A6N1X8L8"/>